<feature type="chain" id="PRO_5041233748" evidence="1">
    <location>
        <begin position="17"/>
        <end position="130"/>
    </location>
</feature>
<feature type="non-terminal residue" evidence="2">
    <location>
        <position position="130"/>
    </location>
</feature>
<dbReference type="AlphaFoldDB" id="A0AA36C4Y3"/>
<protein>
    <submittedName>
        <fullName evidence="2">Uncharacterized protein</fullName>
    </submittedName>
</protein>
<evidence type="ECO:0000313" key="3">
    <source>
        <dbReference type="Proteomes" id="UP001177023"/>
    </source>
</evidence>
<dbReference type="EMBL" id="CATQJA010000311">
    <property type="protein sequence ID" value="CAJ0559123.1"/>
    <property type="molecule type" value="Genomic_DNA"/>
</dbReference>
<comment type="caution">
    <text evidence="2">The sequence shown here is derived from an EMBL/GenBank/DDBJ whole genome shotgun (WGS) entry which is preliminary data.</text>
</comment>
<organism evidence="2 3">
    <name type="scientific">Mesorhabditis spiculigera</name>
    <dbReference type="NCBI Taxonomy" id="96644"/>
    <lineage>
        <taxon>Eukaryota</taxon>
        <taxon>Metazoa</taxon>
        <taxon>Ecdysozoa</taxon>
        <taxon>Nematoda</taxon>
        <taxon>Chromadorea</taxon>
        <taxon>Rhabditida</taxon>
        <taxon>Rhabditina</taxon>
        <taxon>Rhabditomorpha</taxon>
        <taxon>Rhabditoidea</taxon>
        <taxon>Rhabditidae</taxon>
        <taxon>Mesorhabditinae</taxon>
        <taxon>Mesorhabditis</taxon>
    </lineage>
</organism>
<feature type="signal peptide" evidence="1">
    <location>
        <begin position="1"/>
        <end position="16"/>
    </location>
</feature>
<evidence type="ECO:0000256" key="1">
    <source>
        <dbReference type="SAM" id="SignalP"/>
    </source>
</evidence>
<proteinExistence type="predicted"/>
<keyword evidence="1" id="KW-0732">Signal</keyword>
<reference evidence="2" key="1">
    <citation type="submission" date="2023-06" db="EMBL/GenBank/DDBJ databases">
        <authorList>
            <person name="Delattre M."/>
        </authorList>
    </citation>
    <scope>NUCLEOTIDE SEQUENCE</scope>
    <source>
        <strain evidence="2">AF72</strain>
    </source>
</reference>
<sequence length="130" mass="14740">MRNVVVFVTLLAAVITFDQLPTVPTWSVGQRRDTCKDYCMGKFIADQTAFHFLESGWEICVCPVAQQGGSWYLSSCYNNCYNRCLNTNGLCAYNQALNTDYRGRCCINSQGNAMLRNYCFNNMTGLCYQT</sequence>
<dbReference type="Proteomes" id="UP001177023">
    <property type="component" value="Unassembled WGS sequence"/>
</dbReference>
<accession>A0AA36C4Y3</accession>
<gene>
    <name evidence="2" type="ORF">MSPICULIGERA_LOCUS1173</name>
</gene>
<name>A0AA36C4Y3_9BILA</name>
<evidence type="ECO:0000313" key="2">
    <source>
        <dbReference type="EMBL" id="CAJ0559123.1"/>
    </source>
</evidence>
<keyword evidence="3" id="KW-1185">Reference proteome</keyword>